<keyword evidence="2" id="KW-0812">Transmembrane</keyword>
<feature type="transmembrane region" description="Helical" evidence="2">
    <location>
        <begin position="344"/>
        <end position="368"/>
    </location>
</feature>
<proteinExistence type="predicted"/>
<dbReference type="WBParaSite" id="NBR_0002048701-mRNA-1">
    <property type="protein sequence ID" value="NBR_0002048701-mRNA-1"/>
    <property type="gene ID" value="NBR_0002048701"/>
</dbReference>
<feature type="transmembrane region" description="Helical" evidence="2">
    <location>
        <begin position="919"/>
        <end position="938"/>
    </location>
</feature>
<dbReference type="Pfam" id="PF18701">
    <property type="entry name" value="DUF5641"/>
    <property type="match status" value="1"/>
</dbReference>
<feature type="region of interest" description="Disordered" evidence="1">
    <location>
        <begin position="181"/>
        <end position="221"/>
    </location>
</feature>
<keyword evidence="2" id="KW-0472">Membrane</keyword>
<feature type="transmembrane region" description="Helical" evidence="2">
    <location>
        <begin position="374"/>
        <end position="395"/>
    </location>
</feature>
<sequence length="968" mass="109510">LNTRPLTYQGSDFELLTPLRPIDFLVKDIAITYPLEAAQPDDDDPDYVPPEELLRIQTRKQAQEALASTCELTEKFWSIWQKVYLTSLRETHKLHMDNMRATACRPQQGMVVLLADPNLPRNTWKMGRISALKESTDNAVREVELKMPNGRTLRRPVNVLVPLELQDEEQQPLADVVESMELQNNTPPSDPAVQPRHQYSLRRRPQREAGDTSQTSTTTVDLSPTTMLSALTILCIMGLTTASPATEVAIHCVHGGVHIINQEGKRYEICTEGYCILRHHSPPNETLYFPPEVTLHDHEVQWKILDGTRMKLVQISCPGLPFCENVQCWLCTATMLNPECNPTAALLSWMFVLYMSVALLYTICYVPLTIGKPFRLIGSLIIIGLSLLVGIGRCIKQLYHRLKWRRIDPARNMDKFVHTPLIAVTFAIVTGLATACQEVDMFAMETNVCSQHQNNKGKCFVEFTEILKLNTYNQEACLRLVNKNTTVLQHRFLWKGLHLTCEKQSVLFTRNTIQKVIDAKRCAHAGSCMGLKCENVTTTDEIPELSEGNKYPGITRCIESCGGPGCGCFYWSSGCLFYRIYYVPADQEVYEIFRCQTWKEKVELEIQSEFITGKRTVSTVFLQPTVPQRHEQMRITLSSLTVPPMPALHSMFISNGKDTALWNKDISMPLLCSSREEAQQLQCESAHKCNCQPAENRMRCNCAHVNITSAFYEIENRLPVRRPWISFVALNNTGVPAKIPTLVTAELLLTLKGDVTTTIKDVSDTTCVIPNSIAQGCYQCVQGAVANVTCTSDNQPTRANVRCNDKHFTIPCSPEGVTSQIRFTHMQARLKLQCTVTCGQQETTFEITGILQWVPTIHESMRRIINGESTIHNEIVFPDITHIVDTIFSGYKMIVITALSFAVAIFIGYLFFWTCGIRLIVACCHLLLMAVRLFFLILRKILRGLVNILHRYIVRPLRTNRPGHIKLP</sequence>
<evidence type="ECO:0000256" key="1">
    <source>
        <dbReference type="SAM" id="MobiDB-lite"/>
    </source>
</evidence>
<dbReference type="OMA" id="CECAERN"/>
<keyword evidence="2" id="KW-1133">Transmembrane helix</keyword>
<feature type="domain" description="DUF5641" evidence="4">
    <location>
        <begin position="71"/>
        <end position="163"/>
    </location>
</feature>
<evidence type="ECO:0000259" key="4">
    <source>
        <dbReference type="Pfam" id="PF18701"/>
    </source>
</evidence>
<accession>A0A0N4YTB5</accession>
<organism evidence="5">
    <name type="scientific">Nippostrongylus brasiliensis</name>
    <name type="common">Rat hookworm</name>
    <dbReference type="NCBI Taxonomy" id="27835"/>
    <lineage>
        <taxon>Eukaryota</taxon>
        <taxon>Metazoa</taxon>
        <taxon>Ecdysozoa</taxon>
        <taxon>Nematoda</taxon>
        <taxon>Chromadorea</taxon>
        <taxon>Rhabditida</taxon>
        <taxon>Rhabditina</taxon>
        <taxon>Rhabditomorpha</taxon>
        <taxon>Strongyloidea</taxon>
        <taxon>Heligmosomidae</taxon>
        <taxon>Nippostrongylus</taxon>
    </lineage>
</organism>
<feature type="domain" description="Phlebovirus glycoprotein G2 fusion" evidence="3">
    <location>
        <begin position="436"/>
        <end position="747"/>
    </location>
</feature>
<dbReference type="Gene3D" id="2.60.98.50">
    <property type="match status" value="1"/>
</dbReference>
<dbReference type="InterPro" id="IPR009878">
    <property type="entry name" value="Phlebovirus_G2_fusion"/>
</dbReference>
<dbReference type="InterPro" id="IPR040676">
    <property type="entry name" value="DUF5641"/>
</dbReference>
<evidence type="ECO:0000256" key="2">
    <source>
        <dbReference type="SAM" id="Phobius"/>
    </source>
</evidence>
<dbReference type="PANTHER" id="PTHR47331">
    <property type="entry name" value="PHD-TYPE DOMAIN-CONTAINING PROTEIN"/>
    <property type="match status" value="1"/>
</dbReference>
<protein>
    <submittedName>
        <fullName evidence="5">DUF5641 domain-containing protein</fullName>
    </submittedName>
</protein>
<dbReference type="Gene3D" id="2.60.40.3770">
    <property type="match status" value="1"/>
</dbReference>
<evidence type="ECO:0000259" key="3">
    <source>
        <dbReference type="Pfam" id="PF07245"/>
    </source>
</evidence>
<dbReference type="Pfam" id="PF07245">
    <property type="entry name" value="Phlebovirus_G2"/>
    <property type="match status" value="1"/>
</dbReference>
<reference evidence="5" key="1">
    <citation type="submission" date="2017-02" db="UniProtKB">
        <authorList>
            <consortium name="WormBaseParasite"/>
        </authorList>
    </citation>
    <scope>IDENTIFICATION</scope>
</reference>
<feature type="transmembrane region" description="Helical" evidence="2">
    <location>
        <begin position="893"/>
        <end position="912"/>
    </location>
</feature>
<dbReference type="AlphaFoldDB" id="A0A0N4YTB5"/>
<evidence type="ECO:0000313" key="5">
    <source>
        <dbReference type="WBParaSite" id="NBR_0002048701-mRNA-1"/>
    </source>
</evidence>
<dbReference type="PANTHER" id="PTHR47331:SF2">
    <property type="match status" value="1"/>
</dbReference>
<name>A0A0N4YTB5_NIPBR</name>
<feature type="transmembrane region" description="Helical" evidence="2">
    <location>
        <begin position="416"/>
        <end position="435"/>
    </location>
</feature>